<accession>A0A0C2CBU7</accession>
<sequence length="84" mass="9851">MTRKESYGPSIKAWKAAKEINSSGENLMIPMMDSLTPAKMVKYCRQKQGGRRALYRVEIWEKAWENFEQFKVTKIRDILVGMHI</sequence>
<evidence type="ECO:0000313" key="2">
    <source>
        <dbReference type="Proteomes" id="UP000054047"/>
    </source>
</evidence>
<organism evidence="1 2">
    <name type="scientific">Ancylostoma duodenale</name>
    <dbReference type="NCBI Taxonomy" id="51022"/>
    <lineage>
        <taxon>Eukaryota</taxon>
        <taxon>Metazoa</taxon>
        <taxon>Ecdysozoa</taxon>
        <taxon>Nematoda</taxon>
        <taxon>Chromadorea</taxon>
        <taxon>Rhabditida</taxon>
        <taxon>Rhabditina</taxon>
        <taxon>Rhabditomorpha</taxon>
        <taxon>Strongyloidea</taxon>
        <taxon>Ancylostomatidae</taxon>
        <taxon>Ancylostomatinae</taxon>
        <taxon>Ancylostoma</taxon>
    </lineage>
</organism>
<proteinExistence type="predicted"/>
<protein>
    <submittedName>
        <fullName evidence="1">Uncharacterized protein</fullName>
    </submittedName>
</protein>
<dbReference type="OrthoDB" id="110606at2759"/>
<reference evidence="1 2" key="1">
    <citation type="submission" date="2013-12" db="EMBL/GenBank/DDBJ databases">
        <title>Draft genome of the parsitic nematode Ancylostoma duodenale.</title>
        <authorList>
            <person name="Mitreva M."/>
        </authorList>
    </citation>
    <scope>NUCLEOTIDE SEQUENCE [LARGE SCALE GENOMIC DNA]</scope>
    <source>
        <strain evidence="1 2">Zhejiang</strain>
    </source>
</reference>
<keyword evidence="2" id="KW-1185">Reference proteome</keyword>
<dbReference type="EMBL" id="KN767882">
    <property type="protein sequence ID" value="KIH47317.1"/>
    <property type="molecule type" value="Genomic_DNA"/>
</dbReference>
<dbReference type="Proteomes" id="UP000054047">
    <property type="component" value="Unassembled WGS sequence"/>
</dbReference>
<evidence type="ECO:0000313" key="1">
    <source>
        <dbReference type="EMBL" id="KIH47317.1"/>
    </source>
</evidence>
<gene>
    <name evidence="1" type="ORF">ANCDUO_22625</name>
</gene>
<name>A0A0C2CBU7_9BILA</name>
<dbReference type="AlphaFoldDB" id="A0A0C2CBU7"/>